<proteinExistence type="predicted"/>
<dbReference type="EMBL" id="JPKZ01014295">
    <property type="protein sequence ID" value="KHN71892.1"/>
    <property type="molecule type" value="Genomic_DNA"/>
</dbReference>
<evidence type="ECO:0000313" key="2">
    <source>
        <dbReference type="Proteomes" id="UP000031036"/>
    </source>
</evidence>
<reference evidence="1 2" key="1">
    <citation type="submission" date="2014-11" db="EMBL/GenBank/DDBJ databases">
        <title>Genetic blueprint of the zoonotic pathogen Toxocara canis.</title>
        <authorList>
            <person name="Zhu X.-Q."/>
            <person name="Korhonen P.K."/>
            <person name="Cai H."/>
            <person name="Young N.D."/>
            <person name="Nejsum P."/>
            <person name="von Samson-Himmelstjerna G."/>
            <person name="Boag P.R."/>
            <person name="Tan P."/>
            <person name="Li Q."/>
            <person name="Min J."/>
            <person name="Yang Y."/>
            <person name="Wang X."/>
            <person name="Fang X."/>
            <person name="Hall R.S."/>
            <person name="Hofmann A."/>
            <person name="Sternberg P.W."/>
            <person name="Jex A.R."/>
            <person name="Gasser R.B."/>
        </authorList>
    </citation>
    <scope>NUCLEOTIDE SEQUENCE [LARGE SCALE GENOMIC DNA]</scope>
    <source>
        <strain evidence="1">PN_DK_2014</strain>
    </source>
</reference>
<feature type="non-terminal residue" evidence="1">
    <location>
        <position position="1"/>
    </location>
</feature>
<protein>
    <submittedName>
        <fullName evidence="1">Uncharacterized protein</fullName>
    </submittedName>
</protein>
<feature type="non-terminal residue" evidence="1">
    <location>
        <position position="123"/>
    </location>
</feature>
<gene>
    <name evidence="1" type="ORF">Tcan_00670</name>
</gene>
<comment type="caution">
    <text evidence="1">The sequence shown here is derived from an EMBL/GenBank/DDBJ whole genome shotgun (WGS) entry which is preliminary data.</text>
</comment>
<keyword evidence="2" id="KW-1185">Reference proteome</keyword>
<accession>A0A0B2URY8</accession>
<dbReference type="Proteomes" id="UP000031036">
    <property type="component" value="Unassembled WGS sequence"/>
</dbReference>
<name>A0A0B2URY8_TOXCA</name>
<evidence type="ECO:0000313" key="1">
    <source>
        <dbReference type="EMBL" id="KHN71892.1"/>
    </source>
</evidence>
<organism evidence="1 2">
    <name type="scientific">Toxocara canis</name>
    <name type="common">Canine roundworm</name>
    <dbReference type="NCBI Taxonomy" id="6265"/>
    <lineage>
        <taxon>Eukaryota</taxon>
        <taxon>Metazoa</taxon>
        <taxon>Ecdysozoa</taxon>
        <taxon>Nematoda</taxon>
        <taxon>Chromadorea</taxon>
        <taxon>Rhabditida</taxon>
        <taxon>Spirurina</taxon>
        <taxon>Ascaridomorpha</taxon>
        <taxon>Ascaridoidea</taxon>
        <taxon>Toxocaridae</taxon>
        <taxon>Toxocara</taxon>
    </lineage>
</organism>
<sequence>EEKQVIGCYSKKANLGGRLVCGTVVEYRSQSLKISRLFSSFLPTPDAPSNTIGRISEALGEINDTDSYNAYSHCYKFHAAQCWLHFIQKNTKPSSSAKRVSTLVALIYFIRCTKLLSNKPPFH</sequence>
<dbReference type="AlphaFoldDB" id="A0A0B2URY8"/>